<evidence type="ECO:0000313" key="2">
    <source>
        <dbReference type="EMBL" id="QXJ25947.1"/>
    </source>
</evidence>
<gene>
    <name evidence="2" type="ORF">AGRA3207_007516</name>
</gene>
<dbReference type="EMBL" id="CP059572">
    <property type="protein sequence ID" value="QXJ25947.1"/>
    <property type="molecule type" value="Genomic_DNA"/>
</dbReference>
<proteinExistence type="predicted"/>
<name>A0ABX8R852_9ACTN</name>
<reference evidence="2" key="1">
    <citation type="submission" date="2020-07" db="EMBL/GenBank/DDBJ databases">
        <authorList>
            <person name="Tarantini F.S."/>
            <person name="Hong K.W."/>
            <person name="Chan K.G."/>
        </authorList>
    </citation>
    <scope>NUCLEOTIDE SEQUENCE</scope>
    <source>
        <strain evidence="2">32-07</strain>
    </source>
</reference>
<dbReference type="Proteomes" id="UP001049518">
    <property type="component" value="Chromosome"/>
</dbReference>
<sequence length="162" mass="19065">MAEEEIRATQIRHSEPLPVRDPSGKVIGTPGPLWRSFRLLPPQHALIHQNETLYRVHCQEILHRVAARQDTRPGTDVEILAVLHDVSLRTPIRGHAVGLYFRILQRRFPAWARQIFENLPLEIDDYERMYGTRMDEDETLIRARLRQDWRRLPPPWPSALDE</sequence>
<dbReference type="RefSeq" id="WP_231332160.1">
    <property type="nucleotide sequence ID" value="NZ_CP059572.1"/>
</dbReference>
<accession>A0ABX8R852</accession>
<keyword evidence="3" id="KW-1185">Reference proteome</keyword>
<evidence type="ECO:0000313" key="3">
    <source>
        <dbReference type="Proteomes" id="UP001049518"/>
    </source>
</evidence>
<feature type="compositionally biased region" description="Basic and acidic residues" evidence="1">
    <location>
        <begin position="1"/>
        <end position="15"/>
    </location>
</feature>
<evidence type="ECO:0008006" key="4">
    <source>
        <dbReference type="Google" id="ProtNLM"/>
    </source>
</evidence>
<organism evidence="2 3">
    <name type="scientific">Actinomadura graeca</name>
    <dbReference type="NCBI Taxonomy" id="2750812"/>
    <lineage>
        <taxon>Bacteria</taxon>
        <taxon>Bacillati</taxon>
        <taxon>Actinomycetota</taxon>
        <taxon>Actinomycetes</taxon>
        <taxon>Streptosporangiales</taxon>
        <taxon>Thermomonosporaceae</taxon>
        <taxon>Actinomadura</taxon>
    </lineage>
</organism>
<evidence type="ECO:0000256" key="1">
    <source>
        <dbReference type="SAM" id="MobiDB-lite"/>
    </source>
</evidence>
<feature type="region of interest" description="Disordered" evidence="1">
    <location>
        <begin position="1"/>
        <end position="22"/>
    </location>
</feature>
<protein>
    <recommendedName>
        <fullName evidence="4">HD domain-containing protein</fullName>
    </recommendedName>
</protein>